<comment type="caution">
    <text evidence="3">The sequence shown here is derived from an EMBL/GenBank/DDBJ whole genome shotgun (WGS) entry which is preliminary data.</text>
</comment>
<dbReference type="EMBL" id="JNOM01000026">
    <property type="protein sequence ID" value="KNG89686.1"/>
    <property type="molecule type" value="Genomic_DNA"/>
</dbReference>
<feature type="transmembrane region" description="Helical" evidence="2">
    <location>
        <begin position="132"/>
        <end position="154"/>
    </location>
</feature>
<dbReference type="RefSeq" id="XP_015410609.1">
    <property type="nucleotide sequence ID" value="XM_015547575.1"/>
</dbReference>
<keyword evidence="2" id="KW-1133">Transmembrane helix</keyword>
<evidence type="ECO:0000313" key="4">
    <source>
        <dbReference type="Proteomes" id="UP000037505"/>
    </source>
</evidence>
<gene>
    <name evidence="3" type="ORF">ANOM_002318</name>
</gene>
<feature type="compositionally biased region" description="Basic and acidic residues" evidence="1">
    <location>
        <begin position="372"/>
        <end position="382"/>
    </location>
</feature>
<feature type="region of interest" description="Disordered" evidence="1">
    <location>
        <begin position="363"/>
        <end position="382"/>
    </location>
</feature>
<name>A0A0L1JD81_ASPN3</name>
<keyword evidence="4" id="KW-1185">Reference proteome</keyword>
<keyword evidence="2" id="KW-0472">Membrane</keyword>
<feature type="transmembrane region" description="Helical" evidence="2">
    <location>
        <begin position="237"/>
        <end position="254"/>
    </location>
</feature>
<organism evidence="3 4">
    <name type="scientific">Aspergillus nomiae NRRL (strain ATCC 15546 / NRRL 13137 / CBS 260.88 / M93)</name>
    <dbReference type="NCBI Taxonomy" id="1509407"/>
    <lineage>
        <taxon>Eukaryota</taxon>
        <taxon>Fungi</taxon>
        <taxon>Dikarya</taxon>
        <taxon>Ascomycota</taxon>
        <taxon>Pezizomycotina</taxon>
        <taxon>Eurotiomycetes</taxon>
        <taxon>Eurotiomycetidae</taxon>
        <taxon>Eurotiales</taxon>
        <taxon>Aspergillaceae</taxon>
        <taxon>Aspergillus</taxon>
        <taxon>Aspergillus subgen. Circumdati</taxon>
    </lineage>
</organism>
<dbReference type="AlphaFoldDB" id="A0A0L1JD81"/>
<accession>A0A0L1JD81</accession>
<dbReference type="Proteomes" id="UP000037505">
    <property type="component" value="Unassembled WGS sequence"/>
</dbReference>
<proteinExistence type="predicted"/>
<reference evidence="3 4" key="1">
    <citation type="submission" date="2014-06" db="EMBL/GenBank/DDBJ databases">
        <title>The Genome of the Aflatoxigenic Filamentous Fungus Aspergillus nomius.</title>
        <authorList>
            <person name="Moore M.G."/>
            <person name="Shannon B.M."/>
            <person name="Brian M.M."/>
        </authorList>
    </citation>
    <scope>NUCLEOTIDE SEQUENCE [LARGE SCALE GENOMIC DNA]</scope>
    <source>
        <strain evidence="3 4">NRRL 13137</strain>
    </source>
</reference>
<dbReference type="GeneID" id="26804122"/>
<keyword evidence="2" id="KW-0812">Transmembrane</keyword>
<evidence type="ECO:0000256" key="1">
    <source>
        <dbReference type="SAM" id="MobiDB-lite"/>
    </source>
</evidence>
<sequence length="382" mass="42851">MGWFPAKLDSEESKWHFEILILLAVIGSSATQKHMPAITASAFGLFPRLLPAPEALLDTRRLHRLPSAPNVDVVGVHSGTVLTELNYFATLLHKIEDVKPFEFRSCVIEHNFGDDREKGKPNRPLRIKTMSLLNVVTIVSICMSVGLLVFAGVIHDGVALVGVSTMALSTSAASLSAYWYPKLSERDGNAKMPPADVVIRTRGGGFIVVRGDEYVIRELYTGMDSCQYRYPDKVRQAFLAMSTLFLMTSVIMFSNSSEKIQIAVGAAYFILNILYWGLALLVEPRDVWDMSRYNIKHAVFKETSNYTEVLWLAIFETKSIDWVRRANIAPKTGPWDEWLREAFQNAQSNKSDWPAVTRKNAIIGEHSPGPSRLDEKEVLSQE</sequence>
<evidence type="ECO:0000256" key="2">
    <source>
        <dbReference type="SAM" id="Phobius"/>
    </source>
</evidence>
<dbReference type="OrthoDB" id="5412502at2759"/>
<feature type="transmembrane region" description="Helical" evidence="2">
    <location>
        <begin position="260"/>
        <end position="282"/>
    </location>
</feature>
<feature type="transmembrane region" description="Helical" evidence="2">
    <location>
        <begin position="160"/>
        <end position="180"/>
    </location>
</feature>
<evidence type="ECO:0000313" key="3">
    <source>
        <dbReference type="EMBL" id="KNG89686.1"/>
    </source>
</evidence>
<protein>
    <submittedName>
        <fullName evidence="3">Uncharacterized protein</fullName>
    </submittedName>
</protein>